<evidence type="ECO:0000313" key="4">
    <source>
        <dbReference type="EMBL" id="RIX27125.1"/>
    </source>
</evidence>
<dbReference type="GO" id="GO:0006355">
    <property type="term" value="P:regulation of DNA-templated transcription"/>
    <property type="evidence" value="ECO:0007669"/>
    <property type="project" value="InterPro"/>
</dbReference>
<dbReference type="GO" id="GO:0003677">
    <property type="term" value="F:DNA binding"/>
    <property type="evidence" value="ECO:0007669"/>
    <property type="project" value="UniProtKB-UniRule"/>
</dbReference>
<evidence type="ECO:0000256" key="2">
    <source>
        <dbReference type="PROSITE-ProRule" id="PRU01091"/>
    </source>
</evidence>
<dbReference type="EMBL" id="QXTF01000004">
    <property type="protein sequence ID" value="RIX27125.1"/>
    <property type="molecule type" value="Genomic_DNA"/>
</dbReference>
<dbReference type="OrthoDB" id="7503051at2"/>
<dbReference type="AlphaFoldDB" id="A0A418PYQ9"/>
<proteinExistence type="predicted"/>
<evidence type="ECO:0000313" key="5">
    <source>
        <dbReference type="Proteomes" id="UP000285023"/>
    </source>
</evidence>
<dbReference type="PROSITE" id="PS51755">
    <property type="entry name" value="OMPR_PHOB"/>
    <property type="match status" value="1"/>
</dbReference>
<protein>
    <recommendedName>
        <fullName evidence="3">OmpR/PhoB-type domain-containing protein</fullName>
    </recommendedName>
</protein>
<dbReference type="Proteomes" id="UP000285023">
    <property type="component" value="Unassembled WGS sequence"/>
</dbReference>
<comment type="caution">
    <text evidence="4">The sequence shown here is derived from an EMBL/GenBank/DDBJ whole genome shotgun (WGS) entry which is preliminary data.</text>
</comment>
<dbReference type="GO" id="GO:0000160">
    <property type="term" value="P:phosphorelay signal transduction system"/>
    <property type="evidence" value="ECO:0007669"/>
    <property type="project" value="InterPro"/>
</dbReference>
<feature type="DNA-binding region" description="OmpR/PhoB-type" evidence="2">
    <location>
        <begin position="12"/>
        <end position="111"/>
    </location>
</feature>
<dbReference type="SMART" id="SM00862">
    <property type="entry name" value="Trans_reg_C"/>
    <property type="match status" value="1"/>
</dbReference>
<dbReference type="SUPFAM" id="SSF48452">
    <property type="entry name" value="TPR-like"/>
    <property type="match status" value="1"/>
</dbReference>
<feature type="domain" description="OmpR/PhoB-type" evidence="3">
    <location>
        <begin position="12"/>
        <end position="111"/>
    </location>
</feature>
<sequence>MSVSGKVELAHEPDFVMGRLTVSPSRRELVRDDGQREVLEHRVMQVLIALSKAEGSIVTRHELTMLCWNGQVVGENAIHRVISRLRKVANGIGAGSIEIETITKIGYRLTKLDSQSDRDANLPGHGTLAGPTERVTPRLSRRNLVLAAGSAAIFGGGAYLYRRQSEASVPSNVQALVAQARQLRDQSTREAQYQAIGLLQHVVTIAPDYADGWGMLGCAYAVPSHYREQEEGIALRARAESAAQRALALDPGNGYGELALSVALPFIGHWMERDRHLNRALSDRPDEDEILAFRAAALIFVGRAKEALSYYAKVRHKPFTPAVYNDYIRALWSAGMVEETDRAMDDAAALYPTQGTIWITRFHVKMFSGKPDAAIALAEDPKGRPSDIDGPTLPAWIAQARAIGSGNPEQRELVSVAQMERARVSSFGAESAIRVLSALGRVDQAFEVAGAYYFGRGFIVPDSPAPGSKFTPGQRHTRLLFEPVTRSMRADARFEPLVEEIGLDRYWRQSGVQPDYRRP</sequence>
<dbReference type="InterPro" id="IPR001867">
    <property type="entry name" value="OmpR/PhoB-type_DNA-bd"/>
</dbReference>
<dbReference type="InterPro" id="IPR016032">
    <property type="entry name" value="Sig_transdc_resp-reg_C-effctor"/>
</dbReference>
<dbReference type="Pfam" id="PF00486">
    <property type="entry name" value="Trans_reg_C"/>
    <property type="match status" value="1"/>
</dbReference>
<gene>
    <name evidence="4" type="ORF">D3M59_11285</name>
</gene>
<accession>A0A418PYQ9</accession>
<keyword evidence="5" id="KW-1185">Reference proteome</keyword>
<evidence type="ECO:0000259" key="3">
    <source>
        <dbReference type="PROSITE" id="PS51755"/>
    </source>
</evidence>
<reference evidence="4 5" key="1">
    <citation type="submission" date="2018-09" db="EMBL/GenBank/DDBJ databases">
        <title>Sphingomonas sp. DAC4.</title>
        <authorList>
            <person name="Seo T."/>
        </authorList>
    </citation>
    <scope>NUCLEOTIDE SEQUENCE [LARGE SCALE GENOMIC DNA]</scope>
    <source>
        <strain evidence="4 5">DAC4</strain>
    </source>
</reference>
<dbReference type="InterPro" id="IPR011990">
    <property type="entry name" value="TPR-like_helical_dom_sf"/>
</dbReference>
<dbReference type="Gene3D" id="1.10.10.10">
    <property type="entry name" value="Winged helix-like DNA-binding domain superfamily/Winged helix DNA-binding domain"/>
    <property type="match status" value="1"/>
</dbReference>
<keyword evidence="1 2" id="KW-0238">DNA-binding</keyword>
<dbReference type="CDD" id="cd00383">
    <property type="entry name" value="trans_reg_C"/>
    <property type="match status" value="1"/>
</dbReference>
<dbReference type="SUPFAM" id="SSF46894">
    <property type="entry name" value="C-terminal effector domain of the bipartite response regulators"/>
    <property type="match status" value="1"/>
</dbReference>
<organism evidence="4 5">
    <name type="scientific">Sphingomonas edaphi</name>
    <dbReference type="NCBI Taxonomy" id="2315689"/>
    <lineage>
        <taxon>Bacteria</taxon>
        <taxon>Pseudomonadati</taxon>
        <taxon>Pseudomonadota</taxon>
        <taxon>Alphaproteobacteria</taxon>
        <taxon>Sphingomonadales</taxon>
        <taxon>Sphingomonadaceae</taxon>
        <taxon>Sphingomonas</taxon>
    </lineage>
</organism>
<dbReference type="Gene3D" id="1.25.40.10">
    <property type="entry name" value="Tetratricopeptide repeat domain"/>
    <property type="match status" value="1"/>
</dbReference>
<evidence type="ECO:0000256" key="1">
    <source>
        <dbReference type="ARBA" id="ARBA00023125"/>
    </source>
</evidence>
<dbReference type="RefSeq" id="WP_119533780.1">
    <property type="nucleotide sequence ID" value="NZ_QXTF01000004.1"/>
</dbReference>
<name>A0A418PYQ9_9SPHN</name>
<dbReference type="InterPro" id="IPR036388">
    <property type="entry name" value="WH-like_DNA-bd_sf"/>
</dbReference>